<dbReference type="EMBL" id="CAMXCT020006496">
    <property type="protein sequence ID" value="CAL1168099.1"/>
    <property type="molecule type" value="Genomic_DNA"/>
</dbReference>
<proteinExistence type="predicted"/>
<reference evidence="2" key="1">
    <citation type="submission" date="2022-10" db="EMBL/GenBank/DDBJ databases">
        <authorList>
            <person name="Chen Y."/>
            <person name="Dougan E. K."/>
            <person name="Chan C."/>
            <person name="Rhodes N."/>
            <person name="Thang M."/>
        </authorList>
    </citation>
    <scope>NUCLEOTIDE SEQUENCE</scope>
</reference>
<sequence>MQASPAQKRDAANSIFSALSAVAKTTEGDDQVQEKTGTKRKEPEPEEDVPMGLLPVEEEPLDWQVRLRKLTHASSALAPMTLDTVFKWIKEAVEDPDAALSRDVIRKGVAELQRRVSKGEPVSEALFRSKHDLINKLKESGLADLAEEVDIAMRASQLAKGFARNVQQACLDGQTMESMDHYVKTVVRGCDRKGWMMRRVFIHHLSQVAARSLKAGDQDAADKAEQSLIDFGTVGGWPYIISWLKETPDPAKWPSAEVLDQLGTCLPSRSPAQLFAALYAILSSPKLGCTPKSLVRIEKILARNVSQAFNLSTVEHSMPLIKEIAASGPIISARFKTVLKLLAVAMEVREASGNLQSETWQKLLGKIQDLRAAVDVKTSKGWQQLTMSEVDFVEELKAVAERSLKMAMENEEVLRQKQELVQHGQVQERLEQCRLAVLAVANEDGLKEKTKAGLKICLIKMKNLHEAMQKVEVPSPFCTEAWNIGRAAIQDFSESDLRCCKAFQWLREKNLGFCVRLLDSCGLLEQLHLIRESPQKLDKVGLPYRCCQLLLATAEKDALSKDTFAPKLEEVPAGWEQNTSRHLNLQYFQKEGQMQWEWPLPVNLVPWRNDGGVDGSTSEQWQQQDEDHAIPEAKHFAPDPSSSVTALDDCPYKEGSRCLLCLEDFDDEHESSSMHGQHMKFWKQITDRMAMLCLDLEKLPQDGYRQMGLASAWRGELWQALRVSPAPPKSVLAPFWQRVVLRHLAPADSTSKNDRETAAGLQALLKEALKAARGAGNESQETSQEKAEKDISAAVASLDKRVSGLTNISITPAVAALKDLRLTVISSSLYSSDTRSDILDHALKALRQAEAAIEQFCSQPAFHVVVQSWLEEKRLESCLPLLSHRGVLTAIAKGEAVKADAAHGLPTHFSETLSEAWHSEGALRLLRPRRSPPDDWELVFSRSVGLFYYCHKTIDGRAQWPYPALAENETKGSLAKVPNILDEWTRGKPVAGNALYAEIASKGEPICLLCKGQGLEHFASAGHSENIAIWSSIQSRLSEVEHGLNVQLTLVTSASSLTSFEMAALTKAWLHEIQHTTLEPADSDDARKQQVSRVFWHLLLAPWSQKATQLVQVQQELNRALTMAGLQEPKWSELEWQARVPPQPHVDFPWPRVSKLKLPQSTPSEVYDALSAQALKSEGITAKADGTLWCTYCDKAVKQLSAHLNRIFPEAMQHIENGIAVKAVVAKLKSEGHQMRCEGLVLSKRRFHCSLCNTSGNWKWICDHRSAPSHRDAYNVFLQSSSPAAAQVQINNKKFKEAELVAWKKAMAMDQAMDKD</sequence>
<feature type="compositionally biased region" description="Basic and acidic residues" evidence="1">
    <location>
        <begin position="32"/>
        <end position="43"/>
    </location>
</feature>
<protein>
    <submittedName>
        <fullName evidence="4">GrpE protein homolog</fullName>
    </submittedName>
</protein>
<accession>A0A9P1DQR6</accession>
<evidence type="ECO:0000313" key="2">
    <source>
        <dbReference type="EMBL" id="CAI4014724.1"/>
    </source>
</evidence>
<keyword evidence="5" id="KW-1185">Reference proteome</keyword>
<feature type="region of interest" description="Disordered" evidence="1">
    <location>
        <begin position="22"/>
        <end position="51"/>
    </location>
</feature>
<evidence type="ECO:0000256" key="1">
    <source>
        <dbReference type="SAM" id="MobiDB-lite"/>
    </source>
</evidence>
<reference evidence="3" key="2">
    <citation type="submission" date="2024-04" db="EMBL/GenBank/DDBJ databases">
        <authorList>
            <person name="Chen Y."/>
            <person name="Shah S."/>
            <person name="Dougan E. K."/>
            <person name="Thang M."/>
            <person name="Chan C."/>
        </authorList>
    </citation>
    <scope>NUCLEOTIDE SEQUENCE [LARGE SCALE GENOMIC DNA]</scope>
</reference>
<evidence type="ECO:0000313" key="3">
    <source>
        <dbReference type="EMBL" id="CAL1168099.1"/>
    </source>
</evidence>
<dbReference type="OrthoDB" id="79562at2759"/>
<name>A0A9P1DQR6_9DINO</name>
<dbReference type="EMBL" id="CAMXCT010006496">
    <property type="protein sequence ID" value="CAI4014724.1"/>
    <property type="molecule type" value="Genomic_DNA"/>
</dbReference>
<comment type="caution">
    <text evidence="2">The sequence shown here is derived from an EMBL/GenBank/DDBJ whole genome shotgun (WGS) entry which is preliminary data.</text>
</comment>
<dbReference type="EMBL" id="CAMXCT030006496">
    <property type="protein sequence ID" value="CAL4802036.1"/>
    <property type="molecule type" value="Genomic_DNA"/>
</dbReference>
<evidence type="ECO:0000313" key="4">
    <source>
        <dbReference type="EMBL" id="CAL4802036.1"/>
    </source>
</evidence>
<evidence type="ECO:0000313" key="5">
    <source>
        <dbReference type="Proteomes" id="UP001152797"/>
    </source>
</evidence>
<gene>
    <name evidence="2" type="ORF">C1SCF055_LOCUS39605</name>
</gene>
<dbReference type="Proteomes" id="UP001152797">
    <property type="component" value="Unassembled WGS sequence"/>
</dbReference>
<organism evidence="2">
    <name type="scientific">Cladocopium goreaui</name>
    <dbReference type="NCBI Taxonomy" id="2562237"/>
    <lineage>
        <taxon>Eukaryota</taxon>
        <taxon>Sar</taxon>
        <taxon>Alveolata</taxon>
        <taxon>Dinophyceae</taxon>
        <taxon>Suessiales</taxon>
        <taxon>Symbiodiniaceae</taxon>
        <taxon>Cladocopium</taxon>
    </lineage>
</organism>